<evidence type="ECO:0000313" key="4">
    <source>
        <dbReference type="Proteomes" id="UP000815325"/>
    </source>
</evidence>
<evidence type="ECO:0000256" key="1">
    <source>
        <dbReference type="SAM" id="MobiDB-lite"/>
    </source>
</evidence>
<gene>
    <name evidence="3" type="ORF">DUNSADRAFT_2744</name>
</gene>
<feature type="region of interest" description="Disordered" evidence="1">
    <location>
        <begin position="58"/>
        <end position="87"/>
    </location>
</feature>
<feature type="signal peptide" evidence="2">
    <location>
        <begin position="1"/>
        <end position="19"/>
    </location>
</feature>
<keyword evidence="2" id="KW-0732">Signal</keyword>
<feature type="chain" id="PRO_5045710476" description="Secreted protein" evidence="2">
    <location>
        <begin position="20"/>
        <end position="87"/>
    </location>
</feature>
<comment type="caution">
    <text evidence="3">The sequence shown here is derived from an EMBL/GenBank/DDBJ whole genome shotgun (WGS) entry which is preliminary data.</text>
</comment>
<organism evidence="3 4">
    <name type="scientific">Dunaliella salina</name>
    <name type="common">Green alga</name>
    <name type="synonym">Protococcus salinus</name>
    <dbReference type="NCBI Taxonomy" id="3046"/>
    <lineage>
        <taxon>Eukaryota</taxon>
        <taxon>Viridiplantae</taxon>
        <taxon>Chlorophyta</taxon>
        <taxon>core chlorophytes</taxon>
        <taxon>Chlorophyceae</taxon>
        <taxon>CS clade</taxon>
        <taxon>Chlamydomonadales</taxon>
        <taxon>Dunaliellaceae</taxon>
        <taxon>Dunaliella</taxon>
    </lineage>
</organism>
<feature type="compositionally biased region" description="Polar residues" evidence="1">
    <location>
        <begin position="58"/>
        <end position="67"/>
    </location>
</feature>
<protein>
    <recommendedName>
        <fullName evidence="5">Secreted protein</fullName>
    </recommendedName>
</protein>
<dbReference type="EMBL" id="MU070840">
    <property type="protein sequence ID" value="KAF5826559.1"/>
    <property type="molecule type" value="Genomic_DNA"/>
</dbReference>
<sequence length="87" mass="9248">MSMAMLKACALLLTPVALATGSLNMHMESTSGHSWPSTFSTGGCKEDNNMPNWQICSTGKNHGQTMRSSHDPDCMRIVSPGPPLLAA</sequence>
<accession>A0ABQ7FW13</accession>
<dbReference type="Proteomes" id="UP000815325">
    <property type="component" value="Unassembled WGS sequence"/>
</dbReference>
<keyword evidence="4" id="KW-1185">Reference proteome</keyword>
<proteinExistence type="predicted"/>
<name>A0ABQ7FW13_DUNSA</name>
<reference evidence="3" key="1">
    <citation type="submission" date="2017-08" db="EMBL/GenBank/DDBJ databases">
        <authorList>
            <person name="Polle J.E."/>
            <person name="Barry K."/>
            <person name="Cushman J."/>
            <person name="Schmutz J."/>
            <person name="Tran D."/>
            <person name="Hathwaick L.T."/>
            <person name="Yim W.C."/>
            <person name="Jenkins J."/>
            <person name="Mckie-Krisberg Z.M."/>
            <person name="Prochnik S."/>
            <person name="Lindquist E."/>
            <person name="Dockter R.B."/>
            <person name="Adam C."/>
            <person name="Molina H."/>
            <person name="Bunkerborg J."/>
            <person name="Jin E."/>
            <person name="Buchheim M."/>
            <person name="Magnuson J."/>
        </authorList>
    </citation>
    <scope>NUCLEOTIDE SEQUENCE</scope>
    <source>
        <strain evidence="3">CCAP 19/18</strain>
    </source>
</reference>
<evidence type="ECO:0008006" key="5">
    <source>
        <dbReference type="Google" id="ProtNLM"/>
    </source>
</evidence>
<evidence type="ECO:0000313" key="3">
    <source>
        <dbReference type="EMBL" id="KAF5826559.1"/>
    </source>
</evidence>
<evidence type="ECO:0000256" key="2">
    <source>
        <dbReference type="SAM" id="SignalP"/>
    </source>
</evidence>